<dbReference type="Pfam" id="PF00096">
    <property type="entry name" value="zf-C2H2"/>
    <property type="match status" value="1"/>
</dbReference>
<feature type="non-terminal residue" evidence="7">
    <location>
        <position position="1"/>
    </location>
</feature>
<sequence length="215" mass="24620">KTGSKDEEKNFKSLINNKKINDHSKCNTFTQNMVIDNEVLLVFDKTKIQENLLEPFSDNSNECSRNRLQNSPNFTLSENVQSNNNNTYNSELYYKENLIQNGIIPECEVIEKPLLNVEHFETTDTQLQFQNQVVGPSTSDKFGITCQECPTTFSNIKMLSMHQDLVHSSKKPEEKKNLYSCKQCTKSFKMKGSLNVHNKVAHSSNTIALSRLMEV</sequence>
<dbReference type="GO" id="GO:0008270">
    <property type="term" value="F:zinc ion binding"/>
    <property type="evidence" value="ECO:0007669"/>
    <property type="project" value="UniProtKB-KW"/>
</dbReference>
<dbReference type="AlphaFoldDB" id="A0A1B6CKH7"/>
<gene>
    <name evidence="7" type="ORF">g.4526</name>
</gene>
<evidence type="ECO:0000256" key="3">
    <source>
        <dbReference type="ARBA" id="ARBA00022771"/>
    </source>
</evidence>
<proteinExistence type="predicted"/>
<keyword evidence="3 5" id="KW-0863">Zinc-finger</keyword>
<dbReference type="FunFam" id="3.30.160.60:FF:000100">
    <property type="entry name" value="Zinc finger 45-like"/>
    <property type="match status" value="1"/>
</dbReference>
<feature type="non-terminal residue" evidence="7">
    <location>
        <position position="215"/>
    </location>
</feature>
<dbReference type="Gene3D" id="3.30.160.60">
    <property type="entry name" value="Classic Zinc Finger"/>
    <property type="match status" value="1"/>
</dbReference>
<keyword evidence="2" id="KW-0677">Repeat</keyword>
<keyword evidence="4" id="KW-0862">Zinc</keyword>
<accession>A0A1B6CKH7</accession>
<evidence type="ECO:0000256" key="5">
    <source>
        <dbReference type="PROSITE-ProRule" id="PRU00042"/>
    </source>
</evidence>
<dbReference type="PROSITE" id="PS00028">
    <property type="entry name" value="ZINC_FINGER_C2H2_1"/>
    <property type="match status" value="2"/>
</dbReference>
<evidence type="ECO:0000256" key="2">
    <source>
        <dbReference type="ARBA" id="ARBA00022737"/>
    </source>
</evidence>
<dbReference type="PROSITE" id="PS50157">
    <property type="entry name" value="ZINC_FINGER_C2H2_2"/>
    <property type="match status" value="2"/>
</dbReference>
<feature type="domain" description="C2H2-type" evidence="6">
    <location>
        <begin position="144"/>
        <end position="172"/>
    </location>
</feature>
<dbReference type="InterPro" id="IPR013087">
    <property type="entry name" value="Znf_C2H2_type"/>
</dbReference>
<evidence type="ECO:0000256" key="4">
    <source>
        <dbReference type="ARBA" id="ARBA00022833"/>
    </source>
</evidence>
<name>A0A1B6CKH7_9HEMI</name>
<evidence type="ECO:0000259" key="6">
    <source>
        <dbReference type="PROSITE" id="PS50157"/>
    </source>
</evidence>
<dbReference type="InterPro" id="IPR036236">
    <property type="entry name" value="Znf_C2H2_sf"/>
</dbReference>
<dbReference type="SUPFAM" id="SSF57667">
    <property type="entry name" value="beta-beta-alpha zinc fingers"/>
    <property type="match status" value="1"/>
</dbReference>
<reference evidence="7" key="1">
    <citation type="submission" date="2015-12" db="EMBL/GenBank/DDBJ databases">
        <title>De novo transcriptome assembly of four potential Pierce s Disease insect vectors from Arizona vineyards.</title>
        <authorList>
            <person name="Tassone E.E."/>
        </authorList>
    </citation>
    <scope>NUCLEOTIDE SEQUENCE</scope>
</reference>
<dbReference type="SMART" id="SM00355">
    <property type="entry name" value="ZnF_C2H2"/>
    <property type="match status" value="2"/>
</dbReference>
<evidence type="ECO:0000256" key="1">
    <source>
        <dbReference type="ARBA" id="ARBA00022723"/>
    </source>
</evidence>
<keyword evidence="1" id="KW-0479">Metal-binding</keyword>
<organism evidence="7">
    <name type="scientific">Clastoptera arizonana</name>
    <name type="common">Arizona spittle bug</name>
    <dbReference type="NCBI Taxonomy" id="38151"/>
    <lineage>
        <taxon>Eukaryota</taxon>
        <taxon>Metazoa</taxon>
        <taxon>Ecdysozoa</taxon>
        <taxon>Arthropoda</taxon>
        <taxon>Hexapoda</taxon>
        <taxon>Insecta</taxon>
        <taxon>Pterygota</taxon>
        <taxon>Neoptera</taxon>
        <taxon>Paraneoptera</taxon>
        <taxon>Hemiptera</taxon>
        <taxon>Auchenorrhyncha</taxon>
        <taxon>Cercopoidea</taxon>
        <taxon>Clastopteridae</taxon>
        <taxon>Clastoptera</taxon>
    </lineage>
</organism>
<feature type="domain" description="C2H2-type" evidence="6">
    <location>
        <begin position="179"/>
        <end position="207"/>
    </location>
</feature>
<protein>
    <recommendedName>
        <fullName evidence="6">C2H2-type domain-containing protein</fullName>
    </recommendedName>
</protein>
<evidence type="ECO:0000313" key="7">
    <source>
        <dbReference type="EMBL" id="JAS13936.1"/>
    </source>
</evidence>
<dbReference type="EMBL" id="GEDC01023362">
    <property type="protein sequence ID" value="JAS13936.1"/>
    <property type="molecule type" value="Transcribed_RNA"/>
</dbReference>